<feature type="region of interest" description="Disordered" evidence="6">
    <location>
        <begin position="199"/>
        <end position="267"/>
    </location>
</feature>
<evidence type="ECO:0000256" key="5">
    <source>
        <dbReference type="ARBA" id="ARBA00038359"/>
    </source>
</evidence>
<evidence type="ECO:0000256" key="6">
    <source>
        <dbReference type="SAM" id="MobiDB-lite"/>
    </source>
</evidence>
<keyword evidence="4 7" id="KW-0472">Membrane</keyword>
<dbReference type="Proteomes" id="UP001480595">
    <property type="component" value="Unassembled WGS sequence"/>
</dbReference>
<evidence type="ECO:0000313" key="9">
    <source>
        <dbReference type="EMBL" id="KAK8058165.1"/>
    </source>
</evidence>
<keyword evidence="2 7" id="KW-0812">Transmembrane</keyword>
<dbReference type="GeneID" id="92093085"/>
<dbReference type="InterPro" id="IPR052337">
    <property type="entry name" value="SAT4-like"/>
</dbReference>
<accession>A0ABR1UGY2</accession>
<proteinExistence type="inferred from homology"/>
<feature type="transmembrane region" description="Helical" evidence="7">
    <location>
        <begin position="118"/>
        <end position="137"/>
    </location>
</feature>
<protein>
    <recommendedName>
        <fullName evidence="8">Rhodopsin domain-containing protein</fullName>
    </recommendedName>
</protein>
<dbReference type="EMBL" id="JAQQWL010000009">
    <property type="protein sequence ID" value="KAK8058165.1"/>
    <property type="molecule type" value="Genomic_DNA"/>
</dbReference>
<evidence type="ECO:0000256" key="7">
    <source>
        <dbReference type="SAM" id="Phobius"/>
    </source>
</evidence>
<organism evidence="9 10">
    <name type="scientific">Apiospora phragmitis</name>
    <dbReference type="NCBI Taxonomy" id="2905665"/>
    <lineage>
        <taxon>Eukaryota</taxon>
        <taxon>Fungi</taxon>
        <taxon>Dikarya</taxon>
        <taxon>Ascomycota</taxon>
        <taxon>Pezizomycotina</taxon>
        <taxon>Sordariomycetes</taxon>
        <taxon>Xylariomycetidae</taxon>
        <taxon>Amphisphaeriales</taxon>
        <taxon>Apiosporaceae</taxon>
        <taxon>Apiospora</taxon>
    </lineage>
</organism>
<feature type="domain" description="Rhodopsin" evidence="8">
    <location>
        <begin position="6"/>
        <end position="180"/>
    </location>
</feature>
<evidence type="ECO:0000256" key="2">
    <source>
        <dbReference type="ARBA" id="ARBA00022692"/>
    </source>
</evidence>
<comment type="caution">
    <text evidence="9">The sequence shown here is derived from an EMBL/GenBank/DDBJ whole genome shotgun (WGS) entry which is preliminary data.</text>
</comment>
<sequence length="339" mass="36666">MGLAASYILSSEVAKISILMFYFRISPDKRFHLAVGGMIGLLSVYSALYILLNIFGCMPISDSWNVAKQAAGEAKCIDKGKFYLAAVVVNVVIDFIIMLLPIPVLAPLQMPLRRKISLCLLFATGGFTIFAATYNSVLTIKLFASDDYNWELSKELLWMYAELASCVICASGPTLKPVFTMIILPRLGIGSSSSRVGYCEHQDDSGGKRSNNSGLKTIGSIASKPKSGRSRTDGAIELESEDDLSINDNDNSQPRRGGGGGGAGLTADDQAKLWSRVANHGRDDSGRGFQVTSAGRDDLGPNDDKWKGNELFRRNSVGINVTREVDVAYDSSTKPLSQI</sequence>
<evidence type="ECO:0000256" key="3">
    <source>
        <dbReference type="ARBA" id="ARBA00022989"/>
    </source>
</evidence>
<evidence type="ECO:0000256" key="1">
    <source>
        <dbReference type="ARBA" id="ARBA00004141"/>
    </source>
</evidence>
<feature type="transmembrane region" description="Helical" evidence="7">
    <location>
        <begin position="6"/>
        <end position="23"/>
    </location>
</feature>
<keyword evidence="3 7" id="KW-1133">Transmembrane helix</keyword>
<dbReference type="Pfam" id="PF20684">
    <property type="entry name" value="Fung_rhodopsin"/>
    <property type="match status" value="1"/>
</dbReference>
<keyword evidence="10" id="KW-1185">Reference proteome</keyword>
<evidence type="ECO:0000256" key="4">
    <source>
        <dbReference type="ARBA" id="ARBA00023136"/>
    </source>
</evidence>
<feature type="compositionally biased region" description="Basic and acidic residues" evidence="6">
    <location>
        <begin position="295"/>
        <end position="305"/>
    </location>
</feature>
<dbReference type="PANTHER" id="PTHR33048">
    <property type="entry name" value="PTH11-LIKE INTEGRAL MEMBRANE PROTEIN (AFU_ORTHOLOGUE AFUA_5G11245)"/>
    <property type="match status" value="1"/>
</dbReference>
<feature type="compositionally biased region" description="Acidic residues" evidence="6">
    <location>
        <begin position="236"/>
        <end position="245"/>
    </location>
</feature>
<dbReference type="PANTHER" id="PTHR33048:SF124">
    <property type="entry name" value="INTEGRAL MEMBRANE PROTEIN"/>
    <property type="match status" value="1"/>
</dbReference>
<name>A0ABR1UGY2_9PEZI</name>
<comment type="similarity">
    <text evidence="5">Belongs to the SAT4 family.</text>
</comment>
<evidence type="ECO:0000259" key="8">
    <source>
        <dbReference type="Pfam" id="PF20684"/>
    </source>
</evidence>
<evidence type="ECO:0000313" key="10">
    <source>
        <dbReference type="Proteomes" id="UP001480595"/>
    </source>
</evidence>
<reference evidence="9 10" key="1">
    <citation type="submission" date="2023-01" db="EMBL/GenBank/DDBJ databases">
        <title>Analysis of 21 Apiospora genomes using comparative genomics revels a genus with tremendous synthesis potential of carbohydrate active enzymes and secondary metabolites.</title>
        <authorList>
            <person name="Sorensen T."/>
        </authorList>
    </citation>
    <scope>NUCLEOTIDE SEQUENCE [LARGE SCALE GENOMIC DNA]</scope>
    <source>
        <strain evidence="9 10">CBS 135458</strain>
    </source>
</reference>
<gene>
    <name evidence="9" type="ORF">PG994_008613</name>
</gene>
<dbReference type="RefSeq" id="XP_066713611.1">
    <property type="nucleotide sequence ID" value="XM_066860022.1"/>
</dbReference>
<comment type="subcellular location">
    <subcellularLocation>
        <location evidence="1">Membrane</location>
        <topology evidence="1">Multi-pass membrane protein</topology>
    </subcellularLocation>
</comment>
<feature type="region of interest" description="Disordered" evidence="6">
    <location>
        <begin position="279"/>
        <end position="305"/>
    </location>
</feature>
<feature type="transmembrane region" description="Helical" evidence="7">
    <location>
        <begin position="82"/>
        <end position="106"/>
    </location>
</feature>
<dbReference type="InterPro" id="IPR049326">
    <property type="entry name" value="Rhodopsin_dom_fungi"/>
</dbReference>
<feature type="transmembrane region" description="Helical" evidence="7">
    <location>
        <begin position="35"/>
        <end position="55"/>
    </location>
</feature>